<keyword evidence="12" id="KW-1185">Reference proteome</keyword>
<evidence type="ECO:0000256" key="6">
    <source>
        <dbReference type="ARBA" id="ARBA00022989"/>
    </source>
</evidence>
<evidence type="ECO:0000256" key="9">
    <source>
        <dbReference type="PROSITE-ProRule" id="PRU00282"/>
    </source>
</evidence>
<keyword evidence="8 9" id="KW-0472">Membrane</keyword>
<dbReference type="Gene3D" id="1.50.40.10">
    <property type="entry name" value="Mitochondrial carrier domain"/>
    <property type="match status" value="2"/>
</dbReference>
<dbReference type="GO" id="GO:0022857">
    <property type="term" value="F:transmembrane transporter activity"/>
    <property type="evidence" value="ECO:0007669"/>
    <property type="project" value="TreeGrafter"/>
</dbReference>
<sequence>MEEGLEPAALQAALKGASSLSSSSADFLAGGFSGACGVVAGQPLDTVRIRQQAPGAGPRGAAALARHTVATEGVRSLFRGMGYPLGTSALQNAVVFQAYGAAARFLAPGAGVERSQLSLEHIFWAGCFAGVVQTAVVVPVDLLKIRLQLQTALRGSPGYVGPLSLLARTLRTERLPGLYRGTAITCVRDFPSHGVYFATYEVACELLARGSAAAGQAPSPLVLWAAGGLAGATSWLSVYPFDVIKTRMQAAAASLSPYKGWLDCARQSYAAEGGAVFFRGLSTTLGRAFLVNGAIFTAFEAAQGVLLGRSRAGVQAAAAAEAVGVPAREQAAVAEEASHAPAVEQQQAAAAEGAPQPAVAACCCSLQPGAAVEAAEEAGP</sequence>
<dbReference type="Proteomes" id="UP000239649">
    <property type="component" value="Unassembled WGS sequence"/>
</dbReference>
<comment type="similarity">
    <text evidence="2 10">Belongs to the mitochondrial carrier (TC 2.A.29) family.</text>
</comment>
<dbReference type="PANTHER" id="PTHR45624">
    <property type="entry name" value="MITOCHONDRIAL BASIC AMINO ACIDS TRANSPORTER-RELATED"/>
    <property type="match status" value="1"/>
</dbReference>
<dbReference type="EMBL" id="LHPF02000008">
    <property type="protein sequence ID" value="PSC73209.1"/>
    <property type="molecule type" value="Genomic_DNA"/>
</dbReference>
<evidence type="ECO:0000256" key="5">
    <source>
        <dbReference type="ARBA" id="ARBA00022737"/>
    </source>
</evidence>
<proteinExistence type="inferred from homology"/>
<gene>
    <name evidence="11" type="ORF">C2E20_3588</name>
</gene>
<feature type="repeat" description="Solcar" evidence="9">
    <location>
        <begin position="218"/>
        <end position="305"/>
    </location>
</feature>
<evidence type="ECO:0000256" key="10">
    <source>
        <dbReference type="RuleBase" id="RU000488"/>
    </source>
</evidence>
<evidence type="ECO:0000313" key="12">
    <source>
        <dbReference type="Proteomes" id="UP000239649"/>
    </source>
</evidence>
<accession>A0A2P6VGI5</accession>
<dbReference type="InterPro" id="IPR023395">
    <property type="entry name" value="MCP_dom_sf"/>
</dbReference>
<dbReference type="PROSITE" id="PS50920">
    <property type="entry name" value="SOLCAR"/>
    <property type="match status" value="3"/>
</dbReference>
<protein>
    <submittedName>
        <fullName evidence="11">Mitochondrial arginine transporter BAC2</fullName>
    </submittedName>
</protein>
<dbReference type="AlphaFoldDB" id="A0A2P6VGI5"/>
<dbReference type="OrthoDB" id="193856at2759"/>
<feature type="repeat" description="Solcar" evidence="9">
    <location>
        <begin position="117"/>
        <end position="206"/>
    </location>
</feature>
<dbReference type="SUPFAM" id="SSF103506">
    <property type="entry name" value="Mitochondrial carrier"/>
    <property type="match status" value="1"/>
</dbReference>
<comment type="subcellular location">
    <subcellularLocation>
        <location evidence="1">Mitochondrion membrane</location>
        <topology evidence="1">Multi-pass membrane protein</topology>
    </subcellularLocation>
</comment>
<evidence type="ECO:0000256" key="1">
    <source>
        <dbReference type="ARBA" id="ARBA00004225"/>
    </source>
</evidence>
<keyword evidence="5" id="KW-0677">Repeat</keyword>
<keyword evidence="3 10" id="KW-0813">Transport</keyword>
<feature type="repeat" description="Solcar" evidence="9">
    <location>
        <begin position="21"/>
        <end position="105"/>
    </location>
</feature>
<comment type="caution">
    <text evidence="11">The sequence shown here is derived from an EMBL/GenBank/DDBJ whole genome shotgun (WGS) entry which is preliminary data.</text>
</comment>
<dbReference type="PANTHER" id="PTHR45624:SF10">
    <property type="entry name" value="SLC (SOLUTE CARRIER) HOMOLOG"/>
    <property type="match status" value="1"/>
</dbReference>
<dbReference type="Pfam" id="PF00153">
    <property type="entry name" value="Mito_carr"/>
    <property type="match status" value="3"/>
</dbReference>
<keyword evidence="4 9" id="KW-0812">Transmembrane</keyword>
<dbReference type="InterPro" id="IPR002067">
    <property type="entry name" value="MCP"/>
</dbReference>
<reference evidence="11 12" key="1">
    <citation type="journal article" date="2018" name="Plant J.">
        <title>Genome sequences of Chlorella sorokiniana UTEX 1602 and Micractinium conductrix SAG 241.80: implications to maltose excretion by a green alga.</title>
        <authorList>
            <person name="Arriola M.B."/>
            <person name="Velmurugan N."/>
            <person name="Zhang Y."/>
            <person name="Plunkett M.H."/>
            <person name="Hondzo H."/>
            <person name="Barney B.M."/>
        </authorList>
    </citation>
    <scope>NUCLEOTIDE SEQUENCE [LARGE SCALE GENOMIC DNA]</scope>
    <source>
        <strain evidence="11 12">SAG 241.80</strain>
    </source>
</reference>
<keyword evidence="7" id="KW-0496">Mitochondrion</keyword>
<evidence type="ECO:0000256" key="7">
    <source>
        <dbReference type="ARBA" id="ARBA00023128"/>
    </source>
</evidence>
<organism evidence="11 12">
    <name type="scientific">Micractinium conductrix</name>
    <dbReference type="NCBI Taxonomy" id="554055"/>
    <lineage>
        <taxon>Eukaryota</taxon>
        <taxon>Viridiplantae</taxon>
        <taxon>Chlorophyta</taxon>
        <taxon>core chlorophytes</taxon>
        <taxon>Trebouxiophyceae</taxon>
        <taxon>Chlorellales</taxon>
        <taxon>Chlorellaceae</taxon>
        <taxon>Chlorella clade</taxon>
        <taxon>Micractinium</taxon>
    </lineage>
</organism>
<evidence type="ECO:0000256" key="8">
    <source>
        <dbReference type="ARBA" id="ARBA00023136"/>
    </source>
</evidence>
<dbReference type="InterPro" id="IPR018108">
    <property type="entry name" value="MCP_transmembrane"/>
</dbReference>
<dbReference type="InterPro" id="IPR050567">
    <property type="entry name" value="Mitochondrial_Carrier"/>
</dbReference>
<dbReference type="PRINTS" id="PR00926">
    <property type="entry name" value="MITOCARRIER"/>
</dbReference>
<evidence type="ECO:0000256" key="4">
    <source>
        <dbReference type="ARBA" id="ARBA00022692"/>
    </source>
</evidence>
<evidence type="ECO:0000313" key="11">
    <source>
        <dbReference type="EMBL" id="PSC73209.1"/>
    </source>
</evidence>
<evidence type="ECO:0000256" key="2">
    <source>
        <dbReference type="ARBA" id="ARBA00006375"/>
    </source>
</evidence>
<name>A0A2P6VGI5_9CHLO</name>
<dbReference type="GO" id="GO:0031966">
    <property type="term" value="C:mitochondrial membrane"/>
    <property type="evidence" value="ECO:0007669"/>
    <property type="project" value="UniProtKB-SubCell"/>
</dbReference>
<evidence type="ECO:0000256" key="3">
    <source>
        <dbReference type="ARBA" id="ARBA00022448"/>
    </source>
</evidence>
<keyword evidence="6" id="KW-1133">Transmembrane helix</keyword>